<name>A0ABT8F9D0_9BACT</name>
<dbReference type="RefSeq" id="WP_320005632.1">
    <property type="nucleotide sequence ID" value="NZ_JAUHJS010000013.1"/>
</dbReference>
<dbReference type="EMBL" id="JAUHJS010000013">
    <property type="protein sequence ID" value="MDN4167095.1"/>
    <property type="molecule type" value="Genomic_DNA"/>
</dbReference>
<sequence>MRVLLTIILGGLYFICHGQDERVSRINNVIRQINKNDKLTITEFDANEVYGQVSDGGGIIKVYSDKKEIIKIEQEIGVSFGRLTTIIYVTAGKPIKIIDREEIFKFKDDQTGWDYTKLTKVFEATIYIFDWDIDDSKVIYNGKRVLSEGTCSNFEYEPLLETVQKLIDKR</sequence>
<evidence type="ECO:0000313" key="1">
    <source>
        <dbReference type="EMBL" id="MDN4167095.1"/>
    </source>
</evidence>
<gene>
    <name evidence="1" type="ORF">QWY31_16410</name>
</gene>
<reference evidence="1" key="1">
    <citation type="submission" date="2023-06" db="EMBL/GenBank/DDBJ databases">
        <title>Cytophagales bacterium Strain LB-30, isolated from soil.</title>
        <authorList>
            <person name="Liu B."/>
        </authorList>
    </citation>
    <scope>NUCLEOTIDE SEQUENCE</scope>
    <source>
        <strain evidence="1">LB-30</strain>
    </source>
</reference>
<comment type="caution">
    <text evidence="1">The sequence shown here is derived from an EMBL/GenBank/DDBJ whole genome shotgun (WGS) entry which is preliminary data.</text>
</comment>
<dbReference type="Proteomes" id="UP001168552">
    <property type="component" value="Unassembled WGS sequence"/>
</dbReference>
<protein>
    <submittedName>
        <fullName evidence="1">Uncharacterized protein</fullName>
    </submittedName>
</protein>
<organism evidence="1 2">
    <name type="scientific">Shiella aurantiaca</name>
    <dbReference type="NCBI Taxonomy" id="3058365"/>
    <lineage>
        <taxon>Bacteria</taxon>
        <taxon>Pseudomonadati</taxon>
        <taxon>Bacteroidota</taxon>
        <taxon>Cytophagia</taxon>
        <taxon>Cytophagales</taxon>
        <taxon>Shiellaceae</taxon>
        <taxon>Shiella</taxon>
    </lineage>
</organism>
<accession>A0ABT8F9D0</accession>
<keyword evidence="2" id="KW-1185">Reference proteome</keyword>
<evidence type="ECO:0000313" key="2">
    <source>
        <dbReference type="Proteomes" id="UP001168552"/>
    </source>
</evidence>
<proteinExistence type="predicted"/>